<keyword evidence="3" id="KW-0418">Kinase</keyword>
<organism evidence="5">
    <name type="scientific">Physcomitrium patens</name>
    <name type="common">Spreading-leaved earth moss</name>
    <name type="synonym">Physcomitrella patens</name>
    <dbReference type="NCBI Taxonomy" id="3218"/>
    <lineage>
        <taxon>Eukaryota</taxon>
        <taxon>Viridiplantae</taxon>
        <taxon>Streptophyta</taxon>
        <taxon>Embryophyta</taxon>
        <taxon>Bryophyta</taxon>
        <taxon>Bryophytina</taxon>
        <taxon>Bryopsida</taxon>
        <taxon>Funariidae</taxon>
        <taxon>Funariales</taxon>
        <taxon>Funariaceae</taxon>
        <taxon>Physcomitrium</taxon>
    </lineage>
</organism>
<dbReference type="SUPFAM" id="SSF53613">
    <property type="entry name" value="Ribokinase-like"/>
    <property type="match status" value="1"/>
</dbReference>
<evidence type="ECO:0000313" key="6">
    <source>
        <dbReference type="EnsemblPlants" id="PAC:32941958.CDS.1"/>
    </source>
</evidence>
<evidence type="ECO:0000313" key="5">
    <source>
        <dbReference type="EMBL" id="PNR57763.1"/>
    </source>
</evidence>
<dbReference type="InterPro" id="IPR052700">
    <property type="entry name" value="Carb_kinase_PfkB-like"/>
</dbReference>
<dbReference type="InterPro" id="IPR011611">
    <property type="entry name" value="PfkB_dom"/>
</dbReference>
<protein>
    <recommendedName>
        <fullName evidence="4">Carbohydrate kinase PfkB domain-containing protein</fullName>
    </recommendedName>
</protein>
<reference evidence="5 7" key="2">
    <citation type="journal article" date="2018" name="Plant J.">
        <title>The Physcomitrella patens chromosome-scale assembly reveals moss genome structure and evolution.</title>
        <authorList>
            <person name="Lang D."/>
            <person name="Ullrich K.K."/>
            <person name="Murat F."/>
            <person name="Fuchs J."/>
            <person name="Jenkins J."/>
            <person name="Haas F.B."/>
            <person name="Piednoel M."/>
            <person name="Gundlach H."/>
            <person name="Van Bel M."/>
            <person name="Meyberg R."/>
            <person name="Vives C."/>
            <person name="Morata J."/>
            <person name="Symeonidi A."/>
            <person name="Hiss M."/>
            <person name="Muchero W."/>
            <person name="Kamisugi Y."/>
            <person name="Saleh O."/>
            <person name="Blanc G."/>
            <person name="Decker E.L."/>
            <person name="van Gessel N."/>
            <person name="Grimwood J."/>
            <person name="Hayes R.D."/>
            <person name="Graham S.W."/>
            <person name="Gunter L.E."/>
            <person name="McDaniel S.F."/>
            <person name="Hoernstein S.N.W."/>
            <person name="Larsson A."/>
            <person name="Li F.W."/>
            <person name="Perroud P.F."/>
            <person name="Phillips J."/>
            <person name="Ranjan P."/>
            <person name="Rokshar D.S."/>
            <person name="Rothfels C.J."/>
            <person name="Schneider L."/>
            <person name="Shu S."/>
            <person name="Stevenson D.W."/>
            <person name="Thummler F."/>
            <person name="Tillich M."/>
            <person name="Villarreal Aguilar J.C."/>
            <person name="Widiez T."/>
            <person name="Wong G.K."/>
            <person name="Wymore A."/>
            <person name="Zhang Y."/>
            <person name="Zimmer A.D."/>
            <person name="Quatrano R.S."/>
            <person name="Mayer K.F.X."/>
            <person name="Goodstein D."/>
            <person name="Casacuberta J.M."/>
            <person name="Vandepoele K."/>
            <person name="Reski R."/>
            <person name="Cuming A.C."/>
            <person name="Tuskan G.A."/>
            <person name="Maumus F."/>
            <person name="Salse J."/>
            <person name="Schmutz J."/>
            <person name="Rensing S.A."/>
        </authorList>
    </citation>
    <scope>NUCLEOTIDE SEQUENCE [LARGE SCALE GENOMIC DNA]</scope>
    <source>
        <strain evidence="6 7">cv. Gransden 2004</strain>
    </source>
</reference>
<dbReference type="GO" id="GO:0016301">
    <property type="term" value="F:kinase activity"/>
    <property type="evidence" value="ECO:0007669"/>
    <property type="project" value="UniProtKB-KW"/>
</dbReference>
<evidence type="ECO:0000256" key="1">
    <source>
        <dbReference type="ARBA" id="ARBA00010688"/>
    </source>
</evidence>
<dbReference type="PANTHER" id="PTHR43320:SF1">
    <property type="entry name" value="OS01G0105900 PROTEIN"/>
    <property type="match status" value="1"/>
</dbReference>
<comment type="similarity">
    <text evidence="1">Belongs to the carbohydrate kinase PfkB family.</text>
</comment>
<dbReference type="Proteomes" id="UP000006727">
    <property type="component" value="Chromosome 3"/>
</dbReference>
<sequence>MLGSKGCITRHGTETVRVPAIVEINTVDTTGAGDSFAIGIL</sequence>
<dbReference type="Pfam" id="PF00294">
    <property type="entry name" value="PfkB"/>
    <property type="match status" value="1"/>
</dbReference>
<reference evidence="6" key="3">
    <citation type="submission" date="2020-12" db="UniProtKB">
        <authorList>
            <consortium name="EnsemblPlants"/>
        </authorList>
    </citation>
    <scope>IDENTIFICATION</scope>
</reference>
<reference evidence="5 7" key="1">
    <citation type="journal article" date="2008" name="Science">
        <title>The Physcomitrella genome reveals evolutionary insights into the conquest of land by plants.</title>
        <authorList>
            <person name="Rensing S."/>
            <person name="Lang D."/>
            <person name="Zimmer A."/>
            <person name="Terry A."/>
            <person name="Salamov A."/>
            <person name="Shapiro H."/>
            <person name="Nishiyama T."/>
            <person name="Perroud P.-F."/>
            <person name="Lindquist E."/>
            <person name="Kamisugi Y."/>
            <person name="Tanahashi T."/>
            <person name="Sakakibara K."/>
            <person name="Fujita T."/>
            <person name="Oishi K."/>
            <person name="Shin-I T."/>
            <person name="Kuroki Y."/>
            <person name="Toyoda A."/>
            <person name="Suzuki Y."/>
            <person name="Hashimoto A."/>
            <person name="Yamaguchi K."/>
            <person name="Sugano A."/>
            <person name="Kohara Y."/>
            <person name="Fujiyama A."/>
            <person name="Anterola A."/>
            <person name="Aoki S."/>
            <person name="Ashton N."/>
            <person name="Barbazuk W.B."/>
            <person name="Barker E."/>
            <person name="Bennetzen J."/>
            <person name="Bezanilla M."/>
            <person name="Blankenship R."/>
            <person name="Cho S.H."/>
            <person name="Dutcher S."/>
            <person name="Estelle M."/>
            <person name="Fawcett J.A."/>
            <person name="Gundlach H."/>
            <person name="Hanada K."/>
            <person name="Heyl A."/>
            <person name="Hicks K.A."/>
            <person name="Hugh J."/>
            <person name="Lohr M."/>
            <person name="Mayer K."/>
            <person name="Melkozernov A."/>
            <person name="Murata T."/>
            <person name="Nelson D."/>
            <person name="Pils B."/>
            <person name="Prigge M."/>
            <person name="Reiss B."/>
            <person name="Renner T."/>
            <person name="Rombauts S."/>
            <person name="Rushton P."/>
            <person name="Sanderfoot A."/>
            <person name="Schween G."/>
            <person name="Shiu S.-H."/>
            <person name="Stueber K."/>
            <person name="Theodoulou F.L."/>
            <person name="Tu H."/>
            <person name="Van de Peer Y."/>
            <person name="Verrier P.J."/>
            <person name="Waters E."/>
            <person name="Wood A."/>
            <person name="Yang L."/>
            <person name="Cove D."/>
            <person name="Cuming A."/>
            <person name="Hasebe M."/>
            <person name="Lucas S."/>
            <person name="Mishler D.B."/>
            <person name="Reski R."/>
            <person name="Grigoriev I."/>
            <person name="Quatrano R.S."/>
            <person name="Boore J.L."/>
        </authorList>
    </citation>
    <scope>NUCLEOTIDE SEQUENCE [LARGE SCALE GENOMIC DNA]</scope>
    <source>
        <strain evidence="6 7">cv. Gransden 2004</strain>
    </source>
</reference>
<dbReference type="PANTHER" id="PTHR43320">
    <property type="entry name" value="SUGAR KINASE"/>
    <property type="match status" value="1"/>
</dbReference>
<gene>
    <name evidence="5" type="ORF">PHYPA_004757</name>
</gene>
<dbReference type="AlphaFoldDB" id="A0A2K1KVF5"/>
<name>A0A2K1KVF5_PHYPA</name>
<dbReference type="EnsemblPlants" id="Pp3c3_21460V3.1">
    <property type="protein sequence ID" value="PAC:32941958.CDS.1"/>
    <property type="gene ID" value="Pp3c3_21460"/>
</dbReference>
<dbReference type="Gramene" id="Pp3c3_21460V3.1">
    <property type="protein sequence ID" value="PAC:32941958.CDS.1"/>
    <property type="gene ID" value="Pp3c3_21460"/>
</dbReference>
<keyword evidence="2" id="KW-0808">Transferase</keyword>
<dbReference type="InParanoid" id="A0A2K1KVF5"/>
<dbReference type="InterPro" id="IPR029056">
    <property type="entry name" value="Ribokinase-like"/>
</dbReference>
<evidence type="ECO:0000256" key="2">
    <source>
        <dbReference type="ARBA" id="ARBA00022679"/>
    </source>
</evidence>
<feature type="domain" description="Carbohydrate kinase PfkB" evidence="4">
    <location>
        <begin position="2"/>
        <end position="40"/>
    </location>
</feature>
<evidence type="ECO:0000313" key="7">
    <source>
        <dbReference type="Proteomes" id="UP000006727"/>
    </source>
</evidence>
<dbReference type="Gene3D" id="3.40.1190.20">
    <property type="match status" value="1"/>
</dbReference>
<evidence type="ECO:0000256" key="3">
    <source>
        <dbReference type="ARBA" id="ARBA00022777"/>
    </source>
</evidence>
<evidence type="ECO:0000259" key="4">
    <source>
        <dbReference type="Pfam" id="PF00294"/>
    </source>
</evidence>
<keyword evidence="7" id="KW-1185">Reference proteome</keyword>
<proteinExistence type="inferred from homology"/>
<dbReference type="EMBL" id="ABEU02000003">
    <property type="protein sequence ID" value="PNR57763.1"/>
    <property type="molecule type" value="Genomic_DNA"/>
</dbReference>
<accession>A0A2K1KVF5</accession>